<gene>
    <name evidence="1" type="ORF">EVAR_41767_1</name>
</gene>
<evidence type="ECO:0000313" key="2">
    <source>
        <dbReference type="Proteomes" id="UP000299102"/>
    </source>
</evidence>
<protein>
    <submittedName>
        <fullName evidence="1">Uncharacterized protein</fullName>
    </submittedName>
</protein>
<reference evidence="1 2" key="1">
    <citation type="journal article" date="2019" name="Commun. Biol.">
        <title>The bagworm genome reveals a unique fibroin gene that provides high tensile strength.</title>
        <authorList>
            <person name="Kono N."/>
            <person name="Nakamura H."/>
            <person name="Ohtoshi R."/>
            <person name="Tomita M."/>
            <person name="Numata K."/>
            <person name="Arakawa K."/>
        </authorList>
    </citation>
    <scope>NUCLEOTIDE SEQUENCE [LARGE SCALE GENOMIC DNA]</scope>
</reference>
<name>A0A4C1VYL8_EUMVA</name>
<organism evidence="1 2">
    <name type="scientific">Eumeta variegata</name>
    <name type="common">Bagworm moth</name>
    <name type="synonym">Eumeta japonica</name>
    <dbReference type="NCBI Taxonomy" id="151549"/>
    <lineage>
        <taxon>Eukaryota</taxon>
        <taxon>Metazoa</taxon>
        <taxon>Ecdysozoa</taxon>
        <taxon>Arthropoda</taxon>
        <taxon>Hexapoda</taxon>
        <taxon>Insecta</taxon>
        <taxon>Pterygota</taxon>
        <taxon>Neoptera</taxon>
        <taxon>Endopterygota</taxon>
        <taxon>Lepidoptera</taxon>
        <taxon>Glossata</taxon>
        <taxon>Ditrysia</taxon>
        <taxon>Tineoidea</taxon>
        <taxon>Psychidae</taxon>
        <taxon>Oiketicinae</taxon>
        <taxon>Eumeta</taxon>
    </lineage>
</organism>
<dbReference type="Proteomes" id="UP000299102">
    <property type="component" value="Unassembled WGS sequence"/>
</dbReference>
<evidence type="ECO:0000313" key="1">
    <source>
        <dbReference type="EMBL" id="GBP43911.1"/>
    </source>
</evidence>
<dbReference type="EMBL" id="BGZK01000444">
    <property type="protein sequence ID" value="GBP43911.1"/>
    <property type="molecule type" value="Genomic_DNA"/>
</dbReference>
<comment type="caution">
    <text evidence="1">The sequence shown here is derived from an EMBL/GenBank/DDBJ whole genome shotgun (WGS) entry which is preliminary data.</text>
</comment>
<sequence length="67" mass="7209">MNSEETETSEDLRMQGQGCELSASECVEAARGHRPRAARVGCNCAVSSPASKPTTVFESIHPEWTKG</sequence>
<accession>A0A4C1VYL8</accession>
<dbReference type="AlphaFoldDB" id="A0A4C1VYL8"/>
<keyword evidence="2" id="KW-1185">Reference proteome</keyword>
<proteinExistence type="predicted"/>